<evidence type="ECO:0000313" key="4">
    <source>
        <dbReference type="Proteomes" id="UP000655868"/>
    </source>
</evidence>
<accession>A0A934NP36</accession>
<dbReference type="NCBIfam" id="TIGR03930">
    <property type="entry name" value="WXG100_ESAT6"/>
    <property type="match status" value="1"/>
</dbReference>
<comment type="caution">
    <text evidence="3">The sequence shown here is derived from an EMBL/GenBank/DDBJ whole genome shotgun (WGS) entry which is preliminary data.</text>
</comment>
<feature type="region of interest" description="Disordered" evidence="2">
    <location>
        <begin position="84"/>
        <end position="103"/>
    </location>
</feature>
<dbReference type="InterPro" id="IPR010310">
    <property type="entry name" value="T7SS_ESAT-6-like"/>
</dbReference>
<evidence type="ECO:0000256" key="2">
    <source>
        <dbReference type="SAM" id="MobiDB-lite"/>
    </source>
</evidence>
<comment type="similarity">
    <text evidence="1">Belongs to the WXG100 family.</text>
</comment>
<evidence type="ECO:0000256" key="1">
    <source>
        <dbReference type="RuleBase" id="RU362001"/>
    </source>
</evidence>
<keyword evidence="4" id="KW-1185">Reference proteome</keyword>
<dbReference type="SUPFAM" id="SSF140453">
    <property type="entry name" value="EsxAB dimer-like"/>
    <property type="match status" value="1"/>
</dbReference>
<dbReference type="EMBL" id="JAEMNV010000002">
    <property type="protein sequence ID" value="MBJ8338749.1"/>
    <property type="molecule type" value="Genomic_DNA"/>
</dbReference>
<feature type="compositionally biased region" description="Basic and acidic residues" evidence="2">
    <location>
        <begin position="87"/>
        <end position="103"/>
    </location>
</feature>
<organism evidence="3 4">
    <name type="scientific">Antrihabitans stalagmiti</name>
    <dbReference type="NCBI Taxonomy" id="2799499"/>
    <lineage>
        <taxon>Bacteria</taxon>
        <taxon>Bacillati</taxon>
        <taxon>Actinomycetota</taxon>
        <taxon>Actinomycetes</taxon>
        <taxon>Mycobacteriales</taxon>
        <taxon>Nocardiaceae</taxon>
        <taxon>Antrihabitans</taxon>
    </lineage>
</organism>
<proteinExistence type="inferred from homology"/>
<dbReference type="Proteomes" id="UP000655868">
    <property type="component" value="Unassembled WGS sequence"/>
</dbReference>
<dbReference type="AlphaFoldDB" id="A0A934NP36"/>
<evidence type="ECO:0000313" key="3">
    <source>
        <dbReference type="EMBL" id="MBJ8338749.1"/>
    </source>
</evidence>
<sequence>MTDKVLRVDTGTLRQGSGQFTDHHTDLREVLDRIHRDHDGLQETWTGGAADSVAEVWSDLRERIDAHIGKISYDADGLGAASTAYDDQERASAADFDATAREA</sequence>
<dbReference type="InterPro" id="IPR036689">
    <property type="entry name" value="ESAT-6-like_sf"/>
</dbReference>
<gene>
    <name evidence="3" type="ORF">JGU71_07610</name>
</gene>
<name>A0A934NP36_9NOCA</name>
<dbReference type="Gene3D" id="1.10.287.1060">
    <property type="entry name" value="ESAT-6-like"/>
    <property type="match status" value="1"/>
</dbReference>
<dbReference type="Pfam" id="PF06013">
    <property type="entry name" value="WXG100"/>
    <property type="match status" value="1"/>
</dbReference>
<protein>
    <recommendedName>
        <fullName evidence="1">ESAT-6-like protein</fullName>
    </recommendedName>
</protein>
<reference evidence="3" key="1">
    <citation type="submission" date="2020-12" db="EMBL/GenBank/DDBJ databases">
        <title>Antrihabitans popcorni sp. nov. and Antrihabitans auranticaus sp. nov., isolated from a larva cave.</title>
        <authorList>
            <person name="Lee S.D."/>
            <person name="Kim I.S."/>
        </authorList>
    </citation>
    <scope>NUCLEOTIDE SEQUENCE</scope>
    <source>
        <strain evidence="3">YC3-6</strain>
    </source>
</reference>
<dbReference type="RefSeq" id="WP_199703401.1">
    <property type="nucleotide sequence ID" value="NZ_JAEMNV010000002.1"/>
</dbReference>